<keyword evidence="8 14" id="KW-0067">ATP-binding</keyword>
<feature type="transmembrane region" description="Helical" evidence="12">
    <location>
        <begin position="771"/>
        <end position="787"/>
    </location>
</feature>
<keyword evidence="15" id="KW-1185">Reference proteome</keyword>
<dbReference type="InterPro" id="IPR015856">
    <property type="entry name" value="ABC_transpr_CbiO/EcfA_su"/>
</dbReference>
<dbReference type="Proteomes" id="UP001139263">
    <property type="component" value="Unassembled WGS sequence"/>
</dbReference>
<dbReference type="InterPro" id="IPR050095">
    <property type="entry name" value="ECF_ABC_transporter_ATP-bd"/>
</dbReference>
<keyword evidence="6 12" id="KW-0812">Transmembrane</keyword>
<dbReference type="InterPro" id="IPR027417">
    <property type="entry name" value="P-loop_NTPase"/>
</dbReference>
<dbReference type="PANTHER" id="PTHR43553">
    <property type="entry name" value="HEAVY METAL TRANSPORTER"/>
    <property type="match status" value="1"/>
</dbReference>
<evidence type="ECO:0000256" key="6">
    <source>
        <dbReference type="ARBA" id="ARBA00022692"/>
    </source>
</evidence>
<dbReference type="Gene3D" id="3.40.50.300">
    <property type="entry name" value="P-loop containing nucleotide triphosphate hydrolases"/>
    <property type="match status" value="2"/>
</dbReference>
<dbReference type="Pfam" id="PF02361">
    <property type="entry name" value="CbiQ"/>
    <property type="match status" value="1"/>
</dbReference>
<protein>
    <submittedName>
        <fullName evidence="14">Vitamin B12 import ATP-binding protein BtuD</fullName>
    </submittedName>
</protein>
<dbReference type="GO" id="GO:0043190">
    <property type="term" value="C:ATP-binding cassette (ABC) transporter complex"/>
    <property type="evidence" value="ECO:0007669"/>
    <property type="project" value="TreeGrafter"/>
</dbReference>
<keyword evidence="4" id="KW-0813">Transport</keyword>
<dbReference type="GO" id="GO:0016887">
    <property type="term" value="F:ATP hydrolysis activity"/>
    <property type="evidence" value="ECO:0007669"/>
    <property type="project" value="InterPro"/>
</dbReference>
<evidence type="ECO:0000256" key="8">
    <source>
        <dbReference type="ARBA" id="ARBA00022840"/>
    </source>
</evidence>
<keyword evidence="11 12" id="KW-0472">Membrane</keyword>
<dbReference type="RefSeq" id="WP_241711582.1">
    <property type="nucleotide sequence ID" value="NZ_JALBUF010000001.1"/>
</dbReference>
<comment type="caution">
    <text evidence="14">The sequence shown here is derived from an EMBL/GenBank/DDBJ whole genome shotgun (WGS) entry which is preliminary data.</text>
</comment>
<dbReference type="PROSITE" id="PS00211">
    <property type="entry name" value="ABC_TRANSPORTER_1"/>
    <property type="match status" value="2"/>
</dbReference>
<evidence type="ECO:0000256" key="2">
    <source>
        <dbReference type="ARBA" id="ARBA00004202"/>
    </source>
</evidence>
<evidence type="ECO:0000259" key="13">
    <source>
        <dbReference type="PROSITE" id="PS50893"/>
    </source>
</evidence>
<proteinExistence type="inferred from homology"/>
<organism evidence="14 15">
    <name type="scientific">Sulfoacidibacillus ferrooxidans</name>
    <dbReference type="NCBI Taxonomy" id="2005001"/>
    <lineage>
        <taxon>Bacteria</taxon>
        <taxon>Bacillati</taxon>
        <taxon>Bacillota</taxon>
        <taxon>Bacilli</taxon>
        <taxon>Bacillales</taxon>
        <taxon>Alicyclobacillaceae</taxon>
        <taxon>Sulfoacidibacillus</taxon>
    </lineage>
</organism>
<reference evidence="14" key="1">
    <citation type="submission" date="2022-03" db="EMBL/GenBank/DDBJ databases">
        <title>Draft Genome Sequence of Firmicute Strain S0AB, a Heterotrophic Iron/Sulfur-Oxidizing Extreme Acidophile.</title>
        <authorList>
            <person name="Vergara E."/>
            <person name="Pakostova E."/>
            <person name="Johnson D.B."/>
            <person name="Holmes D.S."/>
        </authorList>
    </citation>
    <scope>NUCLEOTIDE SEQUENCE</scope>
    <source>
        <strain evidence="14">S0AB</strain>
    </source>
</reference>
<evidence type="ECO:0000313" key="14">
    <source>
        <dbReference type="EMBL" id="MCI0181959.1"/>
    </source>
</evidence>
<dbReference type="InterPro" id="IPR003439">
    <property type="entry name" value="ABC_transporter-like_ATP-bd"/>
</dbReference>
<dbReference type="PANTHER" id="PTHR43553:SF27">
    <property type="entry name" value="ENERGY-COUPLING FACTOR TRANSPORTER ATP-BINDING PROTEIN ECFA2"/>
    <property type="match status" value="1"/>
</dbReference>
<dbReference type="CDD" id="cd03225">
    <property type="entry name" value="ABC_cobalt_CbiO_domain1"/>
    <property type="match status" value="2"/>
</dbReference>
<dbReference type="AlphaFoldDB" id="A0A9X2AAT6"/>
<dbReference type="PROSITE" id="PS50893">
    <property type="entry name" value="ABC_TRANSPORTER_2"/>
    <property type="match status" value="2"/>
</dbReference>
<gene>
    <name evidence="14" type="primary">btuD_2</name>
    <name evidence="14" type="ORF">MM817_00209</name>
</gene>
<evidence type="ECO:0000256" key="10">
    <source>
        <dbReference type="ARBA" id="ARBA00022989"/>
    </source>
</evidence>
<keyword evidence="7" id="KW-0547">Nucleotide-binding</keyword>
<feature type="transmembrane region" description="Helical" evidence="12">
    <location>
        <begin position="642"/>
        <end position="671"/>
    </location>
</feature>
<keyword evidence="9" id="KW-1278">Translocase</keyword>
<dbReference type="GO" id="GO:0042626">
    <property type="term" value="F:ATPase-coupled transmembrane transporter activity"/>
    <property type="evidence" value="ECO:0007669"/>
    <property type="project" value="TreeGrafter"/>
</dbReference>
<sequence>MENESWLSLQHVSITYDQSDAPVVSTITFAMNDGESVLFLGPSGCGKSTVAMLCAGIIPQAVEAKVEGIVTRHSSLTEPGGIGYVFQDAEAQFCMLKVGDEIAFGLENMQVAVHNMTARIADGLQKASLDVSFAETHTTFSGGMKQKLAIASALAMDAKLLIFDEPTANLDPTSSRIVFEQIGVLHQQGKSMIVIEHKFDILLQYMDRVVLFDEHGQIHRVGETRQVIADEWEWLVQVGVVSAWKERPQFLMAHDAFYPHLVQESDHQIMPDATCPPVISIRDGSVCYGEQTIWSHLSLSIEKGSFTVIVGPNGAGKSTLLQVMRGLTKLTSGRVEVLMQEVRKWNKKQLAKAVSYCFQNPEYQFIYERVCDELSDRIVGEDVPEDILLLLDQFGLADHAQHSPFALSQGQKRRLSVAAMVKTEHEIYLLDEPTFGQDAKTQQAIMDRLLHLHKEGRTIVITTHDMDLVRRFATHVIVVAQGGLLFDGSPNELFANRECMREAHLLDDLDMDREKITTRQHVVMNHDPLHLERRNVRAWQKRTIGMTLNPAWLLLSTLCVTVVAIFAHTVEQGVALLALTIVLMMVIANLNPIQIAKRMSPFIGFYLLYVWSLTAFAAVGPHTPTFHFLFYRLSWTGFYEGVVLALRMLSAVGFGVLFLSAVDITDVIVALSKNFFVQPKFAYGILSGIRVVPLFQSEWTKLKQARQLRGKEARLSFMNPVTYALPLLSQAIRMSERVAIAMEARGFIGDVATNPHVRTYYRDLRVRYRDYAYFITLIGITIILLVIV</sequence>
<evidence type="ECO:0000256" key="11">
    <source>
        <dbReference type="ARBA" id="ARBA00023136"/>
    </source>
</evidence>
<dbReference type="InterPro" id="IPR003339">
    <property type="entry name" value="ABC/ECF_trnsptr_transmembrane"/>
</dbReference>
<dbReference type="InterPro" id="IPR017871">
    <property type="entry name" value="ABC_transporter-like_CS"/>
</dbReference>
<comment type="subcellular location">
    <subcellularLocation>
        <location evidence="2">Cell membrane</location>
        <topology evidence="2">Peripheral membrane protein</topology>
    </subcellularLocation>
    <subcellularLocation>
        <location evidence="1">Membrane</location>
        <topology evidence="1">Multi-pass membrane protein</topology>
    </subcellularLocation>
</comment>
<dbReference type="SMART" id="SM00382">
    <property type="entry name" value="AAA"/>
    <property type="match status" value="2"/>
</dbReference>
<dbReference type="GO" id="GO:0005524">
    <property type="term" value="F:ATP binding"/>
    <property type="evidence" value="ECO:0007669"/>
    <property type="project" value="UniProtKB-KW"/>
</dbReference>
<evidence type="ECO:0000256" key="1">
    <source>
        <dbReference type="ARBA" id="ARBA00004141"/>
    </source>
</evidence>
<evidence type="ECO:0000256" key="9">
    <source>
        <dbReference type="ARBA" id="ARBA00022967"/>
    </source>
</evidence>
<dbReference type="Pfam" id="PF00005">
    <property type="entry name" value="ABC_tran"/>
    <property type="match status" value="2"/>
</dbReference>
<evidence type="ECO:0000256" key="7">
    <source>
        <dbReference type="ARBA" id="ARBA00022741"/>
    </source>
</evidence>
<dbReference type="InterPro" id="IPR003593">
    <property type="entry name" value="AAA+_ATPase"/>
</dbReference>
<evidence type="ECO:0000256" key="5">
    <source>
        <dbReference type="ARBA" id="ARBA00022475"/>
    </source>
</evidence>
<name>A0A9X2AAT6_9BACL</name>
<dbReference type="EMBL" id="JALBUF010000001">
    <property type="protein sequence ID" value="MCI0181959.1"/>
    <property type="molecule type" value="Genomic_DNA"/>
</dbReference>
<accession>A0A9X2AAT6</accession>
<keyword evidence="5" id="KW-1003">Cell membrane</keyword>
<feature type="transmembrane region" description="Helical" evidence="12">
    <location>
        <begin position="602"/>
        <end position="622"/>
    </location>
</feature>
<evidence type="ECO:0000256" key="3">
    <source>
        <dbReference type="ARBA" id="ARBA00005417"/>
    </source>
</evidence>
<dbReference type="CDD" id="cd16914">
    <property type="entry name" value="EcfT"/>
    <property type="match status" value="1"/>
</dbReference>
<feature type="transmembrane region" description="Helical" evidence="12">
    <location>
        <begin position="543"/>
        <end position="567"/>
    </location>
</feature>
<evidence type="ECO:0000256" key="12">
    <source>
        <dbReference type="SAM" id="Phobius"/>
    </source>
</evidence>
<comment type="similarity">
    <text evidence="3">Belongs to the ABC transporter superfamily.</text>
</comment>
<feature type="domain" description="ABC transporter" evidence="13">
    <location>
        <begin position="9"/>
        <end position="240"/>
    </location>
</feature>
<feature type="transmembrane region" description="Helical" evidence="12">
    <location>
        <begin position="573"/>
        <end position="590"/>
    </location>
</feature>
<feature type="domain" description="ABC transporter" evidence="13">
    <location>
        <begin position="279"/>
        <end position="506"/>
    </location>
</feature>
<evidence type="ECO:0000256" key="4">
    <source>
        <dbReference type="ARBA" id="ARBA00022448"/>
    </source>
</evidence>
<dbReference type="SUPFAM" id="SSF52540">
    <property type="entry name" value="P-loop containing nucleoside triphosphate hydrolases"/>
    <property type="match status" value="2"/>
</dbReference>
<keyword evidence="10 12" id="KW-1133">Transmembrane helix</keyword>
<evidence type="ECO:0000313" key="15">
    <source>
        <dbReference type="Proteomes" id="UP001139263"/>
    </source>
</evidence>